<name>A0A7J0GWY5_9ERIC</name>
<evidence type="ECO:0000256" key="3">
    <source>
        <dbReference type="ARBA" id="ARBA00022515"/>
    </source>
</evidence>
<dbReference type="PANTHER" id="PTHR10537:SF3">
    <property type="entry name" value="DNA PRIMASE LARGE SUBUNIT"/>
    <property type="match status" value="1"/>
</dbReference>
<comment type="caution">
    <text evidence="9">The sequence shown here is derived from an EMBL/GenBank/DDBJ whole genome shotgun (WGS) entry which is preliminary data.</text>
</comment>
<dbReference type="Proteomes" id="UP000585474">
    <property type="component" value="Unassembled WGS sequence"/>
</dbReference>
<dbReference type="AlphaFoldDB" id="A0A7J0GWY5"/>
<evidence type="ECO:0000256" key="5">
    <source>
        <dbReference type="ARBA" id="ARBA00022723"/>
    </source>
</evidence>
<reference evidence="9 10" key="1">
    <citation type="submission" date="2019-07" db="EMBL/GenBank/DDBJ databases">
        <title>De Novo Assembly of kiwifruit Actinidia rufa.</title>
        <authorList>
            <person name="Sugita-Konishi S."/>
            <person name="Sato K."/>
            <person name="Mori E."/>
            <person name="Abe Y."/>
            <person name="Kisaki G."/>
            <person name="Hamano K."/>
            <person name="Suezawa K."/>
            <person name="Otani M."/>
            <person name="Fukuda T."/>
            <person name="Manabe T."/>
            <person name="Gomi K."/>
            <person name="Tabuchi M."/>
            <person name="Akimitsu K."/>
            <person name="Kataoka I."/>
        </authorList>
    </citation>
    <scope>NUCLEOTIDE SEQUENCE [LARGE SCALE GENOMIC DNA]</scope>
    <source>
        <strain evidence="10">cv. Fuchu</strain>
    </source>
</reference>
<dbReference type="GO" id="GO:0006269">
    <property type="term" value="P:DNA replication, synthesis of primer"/>
    <property type="evidence" value="ECO:0007669"/>
    <property type="project" value="UniProtKB-KW"/>
</dbReference>
<evidence type="ECO:0000313" key="10">
    <source>
        <dbReference type="Proteomes" id="UP000585474"/>
    </source>
</evidence>
<evidence type="ECO:0000256" key="7">
    <source>
        <dbReference type="ARBA" id="ARBA00023014"/>
    </source>
</evidence>
<sequence>MSMEAFEKLNRERGYWYDRGMEEEDQIWEELIKWFLSMETTLFRYHFQLESPEVQWAVIAGNDLPCKAVSNAKFEISDMIFYKVCSAYSNSHFNCQYCILNLLITKYLPMSSHNFVATFESTCADKQIVEALSTSYLGPDYSLPREFADISLKDIDQVAKSSFPLRMRHLFDKLREDHHLKHGGRMQLVLFLKGVGLKLEDALTFWKVEFSHKSSRKNEILTSSPGTEEPAFREENLRAAIGKMGVGNRAMEDVIDKVQMLGSRVRVKEFSIPLGEFQSSQSLKGERHPLMIWLRWDWEYKHQPKLGSAYFQSGMILLFRMST</sequence>
<evidence type="ECO:0000259" key="8">
    <source>
        <dbReference type="Pfam" id="PF04104"/>
    </source>
</evidence>
<dbReference type="GO" id="GO:0005658">
    <property type="term" value="C:alpha DNA polymerase:primase complex"/>
    <property type="evidence" value="ECO:0007669"/>
    <property type="project" value="TreeGrafter"/>
</dbReference>
<evidence type="ECO:0000256" key="6">
    <source>
        <dbReference type="ARBA" id="ARBA00023004"/>
    </source>
</evidence>
<dbReference type="OrthoDB" id="421393at2759"/>
<dbReference type="InterPro" id="IPR058560">
    <property type="entry name" value="DNA_primase_C"/>
</dbReference>
<gene>
    <name evidence="9" type="ORF">Acr_24g0014410</name>
</gene>
<keyword evidence="10" id="KW-1185">Reference proteome</keyword>
<dbReference type="Gene3D" id="1.20.930.80">
    <property type="match status" value="1"/>
</dbReference>
<feature type="domain" description="DNA primase large subunit C-terminal" evidence="8">
    <location>
        <begin position="156"/>
        <end position="214"/>
    </location>
</feature>
<keyword evidence="3" id="KW-0639">Primosome</keyword>
<keyword evidence="4" id="KW-0235">DNA replication</keyword>
<keyword evidence="2" id="KW-0004">4Fe-4S</keyword>
<organism evidence="9 10">
    <name type="scientific">Actinidia rufa</name>
    <dbReference type="NCBI Taxonomy" id="165716"/>
    <lineage>
        <taxon>Eukaryota</taxon>
        <taxon>Viridiplantae</taxon>
        <taxon>Streptophyta</taxon>
        <taxon>Embryophyta</taxon>
        <taxon>Tracheophyta</taxon>
        <taxon>Spermatophyta</taxon>
        <taxon>Magnoliopsida</taxon>
        <taxon>eudicotyledons</taxon>
        <taxon>Gunneridae</taxon>
        <taxon>Pentapetalae</taxon>
        <taxon>asterids</taxon>
        <taxon>Ericales</taxon>
        <taxon>Actinidiaceae</taxon>
        <taxon>Actinidia</taxon>
    </lineage>
</organism>
<evidence type="ECO:0000256" key="2">
    <source>
        <dbReference type="ARBA" id="ARBA00022485"/>
    </source>
</evidence>
<keyword evidence="5" id="KW-0479">Metal-binding</keyword>
<dbReference type="Pfam" id="PF04104">
    <property type="entry name" value="DNA_primase_lrg"/>
    <property type="match status" value="1"/>
</dbReference>
<dbReference type="GO" id="GO:0046872">
    <property type="term" value="F:metal ion binding"/>
    <property type="evidence" value="ECO:0007669"/>
    <property type="project" value="UniProtKB-KW"/>
</dbReference>
<dbReference type="InterPro" id="IPR007238">
    <property type="entry name" value="DNA_primase_lsu_euk/arc"/>
</dbReference>
<comment type="cofactor">
    <cofactor evidence="1">
        <name>[4Fe-4S] cluster</name>
        <dbReference type="ChEBI" id="CHEBI:49883"/>
    </cofactor>
</comment>
<proteinExistence type="predicted"/>
<dbReference type="GO" id="GO:0051539">
    <property type="term" value="F:4 iron, 4 sulfur cluster binding"/>
    <property type="evidence" value="ECO:0007669"/>
    <property type="project" value="UniProtKB-KW"/>
</dbReference>
<keyword evidence="6" id="KW-0408">Iron</keyword>
<dbReference type="GO" id="GO:0006270">
    <property type="term" value="P:DNA replication initiation"/>
    <property type="evidence" value="ECO:0007669"/>
    <property type="project" value="TreeGrafter"/>
</dbReference>
<accession>A0A7J0GWY5</accession>
<evidence type="ECO:0000256" key="1">
    <source>
        <dbReference type="ARBA" id="ARBA00001966"/>
    </source>
</evidence>
<protein>
    <submittedName>
        <fullName evidence="9">DNA primase, large subunit family</fullName>
    </submittedName>
</protein>
<evidence type="ECO:0000256" key="4">
    <source>
        <dbReference type="ARBA" id="ARBA00022705"/>
    </source>
</evidence>
<dbReference type="Pfam" id="PF26466">
    <property type="entry name" value="DNA_primase_lrg_N"/>
    <property type="match status" value="1"/>
</dbReference>
<keyword evidence="7" id="KW-0411">Iron-sulfur</keyword>
<dbReference type="EMBL" id="BJWL01000024">
    <property type="protein sequence ID" value="GFZ15251.1"/>
    <property type="molecule type" value="Genomic_DNA"/>
</dbReference>
<dbReference type="PANTHER" id="PTHR10537">
    <property type="entry name" value="DNA PRIMASE LARGE SUBUNIT"/>
    <property type="match status" value="1"/>
</dbReference>
<evidence type="ECO:0000313" key="9">
    <source>
        <dbReference type="EMBL" id="GFZ15251.1"/>
    </source>
</evidence>